<evidence type="ECO:0000313" key="2">
    <source>
        <dbReference type="Proteomes" id="UP000728185"/>
    </source>
</evidence>
<proteinExistence type="predicted"/>
<dbReference type="AlphaFoldDB" id="A0A8E0RQM5"/>
<gene>
    <name evidence="1" type="ORF">FBUS_02569</name>
</gene>
<dbReference type="Proteomes" id="UP000728185">
    <property type="component" value="Unassembled WGS sequence"/>
</dbReference>
<dbReference type="OrthoDB" id="17328at2759"/>
<dbReference type="InterPro" id="IPR026508">
    <property type="entry name" value="TMEM164"/>
</dbReference>
<organism evidence="1 2">
    <name type="scientific">Fasciolopsis buskii</name>
    <dbReference type="NCBI Taxonomy" id="27845"/>
    <lineage>
        <taxon>Eukaryota</taxon>
        <taxon>Metazoa</taxon>
        <taxon>Spiralia</taxon>
        <taxon>Lophotrochozoa</taxon>
        <taxon>Platyhelminthes</taxon>
        <taxon>Trematoda</taxon>
        <taxon>Digenea</taxon>
        <taxon>Plagiorchiida</taxon>
        <taxon>Echinostomata</taxon>
        <taxon>Echinostomatoidea</taxon>
        <taxon>Fasciolidae</taxon>
        <taxon>Fasciolopsis</taxon>
    </lineage>
</organism>
<keyword evidence="1" id="KW-0812">Transmembrane</keyword>
<dbReference type="EMBL" id="LUCM01008569">
    <property type="protein sequence ID" value="KAA0188188.1"/>
    <property type="molecule type" value="Genomic_DNA"/>
</dbReference>
<name>A0A8E0RQM5_9TREM</name>
<evidence type="ECO:0000313" key="1">
    <source>
        <dbReference type="EMBL" id="KAA0188188.1"/>
    </source>
</evidence>
<keyword evidence="1" id="KW-0472">Membrane</keyword>
<dbReference type="PANTHER" id="PTHR20948">
    <property type="entry name" value="TRANSMEMBRANE PROTEIN 164"/>
    <property type="match status" value="1"/>
</dbReference>
<keyword evidence="2" id="KW-1185">Reference proteome</keyword>
<reference evidence="1" key="1">
    <citation type="submission" date="2019-05" db="EMBL/GenBank/DDBJ databases">
        <title>Annotation for the trematode Fasciolopsis buski.</title>
        <authorList>
            <person name="Choi Y.-J."/>
        </authorList>
    </citation>
    <scope>NUCLEOTIDE SEQUENCE</scope>
    <source>
        <strain evidence="1">HT</strain>
        <tissue evidence="1">Whole worm</tissue>
    </source>
</reference>
<protein>
    <submittedName>
        <fullName evidence="1">Transmembrane protein</fullName>
    </submittedName>
</protein>
<dbReference type="PANTHER" id="PTHR20948:SF2">
    <property type="entry name" value="TRANSMEMBRANE PROTEIN 164"/>
    <property type="match status" value="1"/>
</dbReference>
<accession>A0A8E0RQM5</accession>
<comment type="caution">
    <text evidence="1">The sequence shown here is derived from an EMBL/GenBank/DDBJ whole genome shotgun (WGS) entry which is preliminary data.</text>
</comment>
<sequence>MFDWAYNGVNTSVPGAGGAECADYLSFERRVYETLLVSSLFSYLALWSWSKLSLPESACAYQARQNLLRTLLFLHSFVFGIEIGFKLASRSLIWLLNPCHVLTMIQVSHVFCLPVVEGRDICFFSSSVVPARFATVQCSYGFVSSADAHAEWAPAGFGISCTQYSSGGQIILRSLPAG</sequence>